<dbReference type="AlphaFoldDB" id="A0A8J3J381"/>
<dbReference type="GO" id="GO:0005886">
    <property type="term" value="C:plasma membrane"/>
    <property type="evidence" value="ECO:0007669"/>
    <property type="project" value="UniProtKB-SubCell"/>
</dbReference>
<dbReference type="SMART" id="SM00304">
    <property type="entry name" value="HAMP"/>
    <property type="match status" value="1"/>
</dbReference>
<dbReference type="PANTHER" id="PTHR45436">
    <property type="entry name" value="SENSOR HISTIDINE KINASE YKOH"/>
    <property type="match status" value="1"/>
</dbReference>
<keyword evidence="5" id="KW-0808">Transferase</keyword>
<dbReference type="SUPFAM" id="SSF55874">
    <property type="entry name" value="ATPase domain of HSP90 chaperone/DNA topoisomerase II/histidine kinase"/>
    <property type="match status" value="1"/>
</dbReference>
<evidence type="ECO:0000256" key="11">
    <source>
        <dbReference type="SAM" id="MobiDB-lite"/>
    </source>
</evidence>
<dbReference type="CDD" id="cd00082">
    <property type="entry name" value="HisKA"/>
    <property type="match status" value="1"/>
</dbReference>
<evidence type="ECO:0000313" key="16">
    <source>
        <dbReference type="Proteomes" id="UP000612808"/>
    </source>
</evidence>
<comment type="catalytic activity">
    <reaction evidence="1">
        <text>ATP + protein L-histidine = ADP + protein N-phospho-L-histidine.</text>
        <dbReference type="EC" id="2.7.13.3"/>
    </reaction>
</comment>
<keyword evidence="16" id="KW-1185">Reference proteome</keyword>
<evidence type="ECO:0000256" key="1">
    <source>
        <dbReference type="ARBA" id="ARBA00000085"/>
    </source>
</evidence>
<protein>
    <recommendedName>
        <fullName evidence="3">histidine kinase</fullName>
        <ecNumber evidence="3">2.7.13.3</ecNumber>
    </recommendedName>
</protein>
<dbReference type="InterPro" id="IPR005467">
    <property type="entry name" value="His_kinase_dom"/>
</dbReference>
<dbReference type="Pfam" id="PF02518">
    <property type="entry name" value="HATPase_c"/>
    <property type="match status" value="1"/>
</dbReference>
<dbReference type="EMBL" id="BOMB01000023">
    <property type="protein sequence ID" value="GID13358.1"/>
    <property type="molecule type" value="Genomic_DNA"/>
</dbReference>
<evidence type="ECO:0000256" key="4">
    <source>
        <dbReference type="ARBA" id="ARBA00022553"/>
    </source>
</evidence>
<feature type="compositionally biased region" description="Pro residues" evidence="11">
    <location>
        <begin position="1"/>
        <end position="15"/>
    </location>
</feature>
<dbReference type="CDD" id="cd06225">
    <property type="entry name" value="HAMP"/>
    <property type="match status" value="1"/>
</dbReference>
<evidence type="ECO:0000256" key="12">
    <source>
        <dbReference type="SAM" id="Phobius"/>
    </source>
</evidence>
<evidence type="ECO:0000256" key="10">
    <source>
        <dbReference type="ARBA" id="ARBA00023136"/>
    </source>
</evidence>
<feature type="compositionally biased region" description="Low complexity" evidence="11">
    <location>
        <begin position="16"/>
        <end position="25"/>
    </location>
</feature>
<evidence type="ECO:0000256" key="5">
    <source>
        <dbReference type="ARBA" id="ARBA00022679"/>
    </source>
</evidence>
<evidence type="ECO:0000259" key="13">
    <source>
        <dbReference type="PROSITE" id="PS50109"/>
    </source>
</evidence>
<feature type="transmembrane region" description="Helical" evidence="12">
    <location>
        <begin position="37"/>
        <end position="58"/>
    </location>
</feature>
<dbReference type="InterPro" id="IPR003660">
    <property type="entry name" value="HAMP_dom"/>
</dbReference>
<organism evidence="15 16">
    <name type="scientific">Actinocatenispora rupis</name>
    <dbReference type="NCBI Taxonomy" id="519421"/>
    <lineage>
        <taxon>Bacteria</taxon>
        <taxon>Bacillati</taxon>
        <taxon>Actinomycetota</taxon>
        <taxon>Actinomycetes</taxon>
        <taxon>Micromonosporales</taxon>
        <taxon>Micromonosporaceae</taxon>
        <taxon>Actinocatenispora</taxon>
    </lineage>
</organism>
<dbReference type="PRINTS" id="PR00344">
    <property type="entry name" value="BCTRLSENSOR"/>
</dbReference>
<feature type="region of interest" description="Disordered" evidence="11">
    <location>
        <begin position="1"/>
        <end position="25"/>
    </location>
</feature>
<evidence type="ECO:0000256" key="9">
    <source>
        <dbReference type="ARBA" id="ARBA00023012"/>
    </source>
</evidence>
<name>A0A8J3J381_9ACTN</name>
<proteinExistence type="predicted"/>
<evidence type="ECO:0000256" key="3">
    <source>
        <dbReference type="ARBA" id="ARBA00012438"/>
    </source>
</evidence>
<gene>
    <name evidence="15" type="ORF">Aru02nite_42470</name>
</gene>
<dbReference type="Pfam" id="PF00512">
    <property type="entry name" value="HisKA"/>
    <property type="match status" value="1"/>
</dbReference>
<dbReference type="SUPFAM" id="SSF158472">
    <property type="entry name" value="HAMP domain-like"/>
    <property type="match status" value="1"/>
</dbReference>
<dbReference type="InterPro" id="IPR050428">
    <property type="entry name" value="TCS_sensor_his_kinase"/>
</dbReference>
<comment type="caution">
    <text evidence="15">The sequence shown here is derived from an EMBL/GenBank/DDBJ whole genome shotgun (WGS) entry which is preliminary data.</text>
</comment>
<dbReference type="GO" id="GO:0000155">
    <property type="term" value="F:phosphorelay sensor kinase activity"/>
    <property type="evidence" value="ECO:0007669"/>
    <property type="project" value="InterPro"/>
</dbReference>
<feature type="domain" description="Histidine kinase" evidence="13">
    <location>
        <begin position="254"/>
        <end position="467"/>
    </location>
</feature>
<keyword evidence="4" id="KW-0597">Phosphoprotein</keyword>
<dbReference type="PROSITE" id="PS50109">
    <property type="entry name" value="HIS_KIN"/>
    <property type="match status" value="1"/>
</dbReference>
<dbReference type="CDD" id="cd00075">
    <property type="entry name" value="HATPase"/>
    <property type="match status" value="1"/>
</dbReference>
<dbReference type="RefSeq" id="WP_373324931.1">
    <property type="nucleotide sequence ID" value="NZ_BAAAZM010000007.1"/>
</dbReference>
<reference evidence="15" key="1">
    <citation type="submission" date="2021-01" db="EMBL/GenBank/DDBJ databases">
        <title>Whole genome shotgun sequence of Actinocatenispora rupis NBRC 107355.</title>
        <authorList>
            <person name="Komaki H."/>
            <person name="Tamura T."/>
        </authorList>
    </citation>
    <scope>NUCLEOTIDE SEQUENCE</scope>
    <source>
        <strain evidence="15">NBRC 107355</strain>
    </source>
</reference>
<dbReference type="InterPro" id="IPR036890">
    <property type="entry name" value="HATPase_C_sf"/>
</dbReference>
<keyword evidence="10 12" id="KW-0472">Membrane</keyword>
<dbReference type="SMART" id="SM00387">
    <property type="entry name" value="HATPase_c"/>
    <property type="match status" value="1"/>
</dbReference>
<feature type="transmembrane region" description="Helical" evidence="12">
    <location>
        <begin position="170"/>
        <end position="193"/>
    </location>
</feature>
<evidence type="ECO:0000313" key="15">
    <source>
        <dbReference type="EMBL" id="GID13358.1"/>
    </source>
</evidence>
<evidence type="ECO:0000256" key="7">
    <source>
        <dbReference type="ARBA" id="ARBA00022777"/>
    </source>
</evidence>
<dbReference type="SMART" id="SM00388">
    <property type="entry name" value="HisKA"/>
    <property type="match status" value="1"/>
</dbReference>
<dbReference type="InterPro" id="IPR036097">
    <property type="entry name" value="HisK_dim/P_sf"/>
</dbReference>
<dbReference type="Gene3D" id="1.10.287.130">
    <property type="match status" value="1"/>
</dbReference>
<sequence length="467" mass="48406">MTGGPPRPAGNPNPRAPAAVGPRPAAPRGGIVWRSTLVTCLVALISVLVTAAVAVPLARSAALRADRHNLAEQADLATALLGPRVGQPVRSEALARRLRQYGLELSLVSDGRADRRWVPARVARAVSDGRAVDTTGVRGGHRILLAARPLADGTGVVLAQRAPGVLPAGAVLSLGLALLAGLVAGVVAGALLARRLSRPIRHAAGAARRLSAGDRTVRLPVEAPAEVAELSVALNGLAAALAESEGRQRDFLLSVSHELRTPLTAIRGYGEALADGVLPGSDQPPVREAGRTVLAEAGRLDRLVTDLLALARLSAQDFPIEVVDVDLVELAGAAVTAWRPRCAEAGVDLRAELPDHPVRLRTDPGRLRQVVDGLLENAFRVVPAGAPLVVAVRAPGTVEVRDGGPGLSDEDLAVAFERGRLYAKYRGVRPVGTGLGLALAARLVARLGGRITADHAAEGGSRFTVTF</sequence>
<dbReference type="InterPro" id="IPR003661">
    <property type="entry name" value="HisK_dim/P_dom"/>
</dbReference>
<comment type="subcellular location">
    <subcellularLocation>
        <location evidence="2">Cell membrane</location>
    </subcellularLocation>
</comment>
<dbReference type="PROSITE" id="PS50885">
    <property type="entry name" value="HAMP"/>
    <property type="match status" value="1"/>
</dbReference>
<dbReference type="PANTHER" id="PTHR45436:SF5">
    <property type="entry name" value="SENSOR HISTIDINE KINASE TRCS"/>
    <property type="match status" value="1"/>
</dbReference>
<dbReference type="Proteomes" id="UP000612808">
    <property type="component" value="Unassembled WGS sequence"/>
</dbReference>
<keyword evidence="8 12" id="KW-1133">Transmembrane helix</keyword>
<evidence type="ECO:0000256" key="2">
    <source>
        <dbReference type="ARBA" id="ARBA00004236"/>
    </source>
</evidence>
<feature type="domain" description="HAMP" evidence="14">
    <location>
        <begin position="194"/>
        <end position="246"/>
    </location>
</feature>
<evidence type="ECO:0000259" key="14">
    <source>
        <dbReference type="PROSITE" id="PS50885"/>
    </source>
</evidence>
<dbReference type="Pfam" id="PF00672">
    <property type="entry name" value="HAMP"/>
    <property type="match status" value="1"/>
</dbReference>
<dbReference type="SUPFAM" id="SSF47384">
    <property type="entry name" value="Homodimeric domain of signal transducing histidine kinase"/>
    <property type="match status" value="1"/>
</dbReference>
<evidence type="ECO:0000256" key="8">
    <source>
        <dbReference type="ARBA" id="ARBA00022989"/>
    </source>
</evidence>
<dbReference type="EC" id="2.7.13.3" evidence="3"/>
<evidence type="ECO:0000256" key="6">
    <source>
        <dbReference type="ARBA" id="ARBA00022692"/>
    </source>
</evidence>
<dbReference type="FunFam" id="1.10.287.130:FF:000001">
    <property type="entry name" value="Two-component sensor histidine kinase"/>
    <property type="match status" value="1"/>
</dbReference>
<dbReference type="InterPro" id="IPR004358">
    <property type="entry name" value="Sig_transdc_His_kin-like_C"/>
</dbReference>
<keyword evidence="7 15" id="KW-0418">Kinase</keyword>
<dbReference type="InterPro" id="IPR003594">
    <property type="entry name" value="HATPase_dom"/>
</dbReference>
<keyword evidence="6 12" id="KW-0812">Transmembrane</keyword>
<dbReference type="Gene3D" id="6.10.340.10">
    <property type="match status" value="1"/>
</dbReference>
<accession>A0A8J3J381</accession>
<keyword evidence="9" id="KW-0902">Two-component regulatory system</keyword>
<dbReference type="Gene3D" id="3.30.565.10">
    <property type="entry name" value="Histidine kinase-like ATPase, C-terminal domain"/>
    <property type="match status" value="1"/>
</dbReference>